<dbReference type="KEGG" id="gbm:Gbem_3592"/>
<evidence type="ECO:0000313" key="2">
    <source>
        <dbReference type="EMBL" id="ACH40584.1"/>
    </source>
</evidence>
<dbReference type="GO" id="GO:0008233">
    <property type="term" value="F:peptidase activity"/>
    <property type="evidence" value="ECO:0007669"/>
    <property type="project" value="UniProtKB-KW"/>
</dbReference>
<dbReference type="HOGENOM" id="CLU_655152_0_0_7"/>
<dbReference type="Gene3D" id="2.40.70.10">
    <property type="entry name" value="Acid Proteases"/>
    <property type="match status" value="1"/>
</dbReference>
<dbReference type="Proteomes" id="UP000008825">
    <property type="component" value="Chromosome"/>
</dbReference>
<dbReference type="PROSITE" id="PS50106">
    <property type="entry name" value="PDZ"/>
    <property type="match status" value="1"/>
</dbReference>
<keyword evidence="2" id="KW-0378">Hydrolase</keyword>
<keyword evidence="2" id="KW-0645">Protease</keyword>
<reference evidence="2 3" key="1">
    <citation type="submission" date="2008-07" db="EMBL/GenBank/DDBJ databases">
        <title>Complete sequence of Geobacter bemidjiensis BEM.</title>
        <authorList>
            <consortium name="US DOE Joint Genome Institute"/>
            <person name="Lucas S."/>
            <person name="Copeland A."/>
            <person name="Lapidus A."/>
            <person name="Glavina del Rio T."/>
            <person name="Dalin E."/>
            <person name="Tice H."/>
            <person name="Bruce D."/>
            <person name="Goodwin L."/>
            <person name="Pitluck S."/>
            <person name="Kiss H."/>
            <person name="Brettin T."/>
            <person name="Detter J.C."/>
            <person name="Han C."/>
            <person name="Kuske C.R."/>
            <person name="Schmutz J."/>
            <person name="Larimer F."/>
            <person name="Land M."/>
            <person name="Hauser L."/>
            <person name="Kyrpides N."/>
            <person name="Lykidis A."/>
            <person name="Lovley D."/>
            <person name="Richardson P."/>
        </authorList>
    </citation>
    <scope>NUCLEOTIDE SEQUENCE [LARGE SCALE GENOMIC DNA]</scope>
    <source>
        <strain evidence="3">ATCC BAA-1014 / DSM 16622 / JCM 12645 / Bem</strain>
    </source>
</reference>
<dbReference type="InterPro" id="IPR034122">
    <property type="entry name" value="Retropepsin-like_bacterial"/>
</dbReference>
<accession>B5ECW7</accession>
<dbReference type="AlphaFoldDB" id="B5ECW7"/>
<dbReference type="Gene3D" id="2.30.42.10">
    <property type="match status" value="1"/>
</dbReference>
<dbReference type="InterPro" id="IPR001478">
    <property type="entry name" value="PDZ"/>
</dbReference>
<sequence length="412" mass="44944">MKPFHSRQSLFLICFLLVGLLNTGCSAIKGVSMVRGGSPQSILTNDESVKAEQMAHLLTVKVRIDDSPEDLTFMVDTGALTVIDEQVAKRFAFKDSVTNKVADSAGNKKDVRLVQVNRISVGKAAVSDCAAAVVDMKKFNPKIDGLLGSNFLRFFTVQLDYRNQRVTFLSKSEGRSFDGAMKLPMWKNMKFGFAPTMKCEVDGSVALDCMVDTGHDAIASFPLSTLNKLPHFKSGEYISSNGSMGAGVFGKDRESYLVKTDRIASGPITIENAAIFSNRFEDVMTLGAAYLKNFMVTIDYPASLLYLKPFDDRHLEKEMMSYGFAVSYEKGKAIVSGLWKGSAADKAGLSVGDELIALNGRETAGMSLFDMMQITKSSETLSVSYIKGSSGNKSELTLRKGDLTLLFPRSPS</sequence>
<reference evidence="2 3" key="2">
    <citation type="journal article" date="2010" name="BMC Genomics">
        <title>The genome of Geobacter bemidjiensis, exemplar for the subsurface clade of Geobacter species that predominate in Fe(III)-reducing subsurface environments.</title>
        <authorList>
            <person name="Aklujkar M."/>
            <person name="Young N.D."/>
            <person name="Holmes D."/>
            <person name="Chavan M."/>
            <person name="Risso C."/>
            <person name="Kiss H.E."/>
            <person name="Han C.S."/>
            <person name="Land M.L."/>
            <person name="Lovley D.R."/>
        </authorList>
    </citation>
    <scope>NUCLEOTIDE SEQUENCE [LARGE SCALE GENOMIC DNA]</scope>
    <source>
        <strain evidence="3">ATCC BAA-1014 / DSM 16622 / JCM 12645 / Bem</strain>
    </source>
</reference>
<dbReference type="CDD" id="cd05483">
    <property type="entry name" value="retropepsin_like_bacteria"/>
    <property type="match status" value="1"/>
</dbReference>
<feature type="domain" description="PDZ" evidence="1">
    <location>
        <begin position="312"/>
        <end position="378"/>
    </location>
</feature>
<dbReference type="Pfam" id="PF13650">
    <property type="entry name" value="Asp_protease_2"/>
    <property type="match status" value="1"/>
</dbReference>
<evidence type="ECO:0000313" key="3">
    <source>
        <dbReference type="Proteomes" id="UP000008825"/>
    </source>
</evidence>
<dbReference type="EMBL" id="CP001124">
    <property type="protein sequence ID" value="ACH40584.1"/>
    <property type="molecule type" value="Genomic_DNA"/>
</dbReference>
<name>B5ECW7_CITBB</name>
<evidence type="ECO:0000259" key="1">
    <source>
        <dbReference type="PROSITE" id="PS50106"/>
    </source>
</evidence>
<dbReference type="InterPro" id="IPR021109">
    <property type="entry name" value="Peptidase_aspartic_dom_sf"/>
</dbReference>
<dbReference type="OrthoDB" id="185963at2"/>
<dbReference type="Pfam" id="PF00595">
    <property type="entry name" value="PDZ"/>
    <property type="match status" value="1"/>
</dbReference>
<dbReference type="SMART" id="SM00228">
    <property type="entry name" value="PDZ"/>
    <property type="match status" value="1"/>
</dbReference>
<dbReference type="eggNOG" id="COG0793">
    <property type="taxonomic scope" value="Bacteria"/>
</dbReference>
<dbReference type="GO" id="GO:0006508">
    <property type="term" value="P:proteolysis"/>
    <property type="evidence" value="ECO:0007669"/>
    <property type="project" value="UniProtKB-KW"/>
</dbReference>
<organism evidence="2 3">
    <name type="scientific">Citrifermentans bemidjiense (strain ATCC BAA-1014 / DSM 16622 / JCM 12645 / Bem)</name>
    <name type="common">Geobacter bemidjiensis</name>
    <dbReference type="NCBI Taxonomy" id="404380"/>
    <lineage>
        <taxon>Bacteria</taxon>
        <taxon>Pseudomonadati</taxon>
        <taxon>Thermodesulfobacteriota</taxon>
        <taxon>Desulfuromonadia</taxon>
        <taxon>Geobacterales</taxon>
        <taxon>Geobacteraceae</taxon>
        <taxon>Citrifermentans</taxon>
    </lineage>
</organism>
<dbReference type="STRING" id="404380.Gbem_3592"/>
<proteinExistence type="predicted"/>
<gene>
    <name evidence="2" type="ordered locus">Gbem_3592</name>
</gene>
<keyword evidence="3" id="KW-1185">Reference proteome</keyword>
<dbReference type="RefSeq" id="WP_012532021.1">
    <property type="nucleotide sequence ID" value="NC_011146.1"/>
</dbReference>
<dbReference type="InterPro" id="IPR036034">
    <property type="entry name" value="PDZ_sf"/>
</dbReference>
<protein>
    <submittedName>
        <fullName evidence="2">Retropepsin family aspartate protease, PDZ/DHR/GLGF domain-containing</fullName>
    </submittedName>
</protein>
<dbReference type="SUPFAM" id="SSF50156">
    <property type="entry name" value="PDZ domain-like"/>
    <property type="match status" value="1"/>
</dbReference>
<dbReference type="SUPFAM" id="SSF50630">
    <property type="entry name" value="Acid proteases"/>
    <property type="match status" value="1"/>
</dbReference>